<keyword evidence="2" id="KW-1185">Reference proteome</keyword>
<comment type="caution">
    <text evidence="1">The sequence shown here is derived from an EMBL/GenBank/DDBJ whole genome shotgun (WGS) entry which is preliminary data.</text>
</comment>
<name>A0ACC0WNF6_9STRA</name>
<reference evidence="1 2" key="1">
    <citation type="journal article" date="2022" name="bioRxiv">
        <title>The genome of the oomycete Peronosclerospora sorghi, a cosmopolitan pathogen of maize and sorghum, is inflated with dispersed pseudogenes.</title>
        <authorList>
            <person name="Fletcher K."/>
            <person name="Martin F."/>
            <person name="Isakeit T."/>
            <person name="Cavanaugh K."/>
            <person name="Magill C."/>
            <person name="Michelmore R."/>
        </authorList>
    </citation>
    <scope>NUCLEOTIDE SEQUENCE [LARGE SCALE GENOMIC DNA]</scope>
    <source>
        <strain evidence="1">P6</strain>
    </source>
</reference>
<dbReference type="EMBL" id="CM047590">
    <property type="protein sequence ID" value="KAI9919266.1"/>
    <property type="molecule type" value="Genomic_DNA"/>
</dbReference>
<proteinExistence type="predicted"/>
<evidence type="ECO:0000313" key="2">
    <source>
        <dbReference type="Proteomes" id="UP001163321"/>
    </source>
</evidence>
<dbReference type="Proteomes" id="UP001163321">
    <property type="component" value="Chromosome 11"/>
</dbReference>
<organism evidence="1 2">
    <name type="scientific">Peronosclerospora sorghi</name>
    <dbReference type="NCBI Taxonomy" id="230839"/>
    <lineage>
        <taxon>Eukaryota</taxon>
        <taxon>Sar</taxon>
        <taxon>Stramenopiles</taxon>
        <taxon>Oomycota</taxon>
        <taxon>Peronosporomycetes</taxon>
        <taxon>Peronosporales</taxon>
        <taxon>Peronosporaceae</taxon>
        <taxon>Peronosclerospora</taxon>
    </lineage>
</organism>
<sequence length="141" mass="15869">MPRLSQRHLILRDAYRSLEYACRDQILAETDEELRQAYELADDIFEAIRVQLVLAFERLGMNGNGADVKRIARTAGVADGTVTLYTDRVISALVRLSSEFVRWQQPEDRREISVRIAQRSGIGGAVGSLTRPTSTLHNDLP</sequence>
<accession>A0ACC0WNF6</accession>
<protein>
    <submittedName>
        <fullName evidence="1">Uncharacterized protein</fullName>
    </submittedName>
</protein>
<gene>
    <name evidence="1" type="ORF">PsorP6_017570</name>
</gene>
<evidence type="ECO:0000313" key="1">
    <source>
        <dbReference type="EMBL" id="KAI9919266.1"/>
    </source>
</evidence>